<dbReference type="Gene3D" id="2.20.25.240">
    <property type="match status" value="1"/>
</dbReference>
<dbReference type="Proteomes" id="UP000005408">
    <property type="component" value="Unassembled WGS sequence"/>
</dbReference>
<evidence type="ECO:0008006" key="3">
    <source>
        <dbReference type="Google" id="ProtNLM"/>
    </source>
</evidence>
<dbReference type="AlphaFoldDB" id="A0A8W8LXR8"/>
<dbReference type="EnsemblMetazoa" id="G30625.1">
    <property type="protein sequence ID" value="G30625.1:cds"/>
    <property type="gene ID" value="G30625"/>
</dbReference>
<dbReference type="PANTHER" id="PTHR20956">
    <property type="entry name" value="HEH2P"/>
    <property type="match status" value="1"/>
</dbReference>
<keyword evidence="2" id="KW-1185">Reference proteome</keyword>
<dbReference type="PANTHER" id="PTHR20956:SF12">
    <property type="entry name" value="FLYWCH-TYPE DOMAIN-CONTAINING PROTEIN"/>
    <property type="match status" value="1"/>
</dbReference>
<reference evidence="1" key="1">
    <citation type="submission" date="2022-08" db="UniProtKB">
        <authorList>
            <consortium name="EnsemblMetazoa"/>
        </authorList>
    </citation>
    <scope>IDENTIFICATION</scope>
    <source>
        <strain evidence="1">05x7-T-G4-1.051#20</strain>
    </source>
</reference>
<name>A0A8W8LXR8_MAGGI</name>
<evidence type="ECO:0000313" key="2">
    <source>
        <dbReference type="Proteomes" id="UP000005408"/>
    </source>
</evidence>
<accession>A0A8W8LXR8</accession>
<sequence length="345" mass="39483">MEVTEEVLESTSVEDPPPHLTGLELGSEIFEEPDSLFRPPEAMESSDFDISHRRMHKNKETTMWTCSVRSATIRCRATVLQRGNSFVRGANVHVHPADLKLPHLKKVSAQAKAIAVDQVFRPARDIVEATVSDTVQDRFVAPKTSNIKRYVDNYRTAFRRKDPTDLDIFSWLGNSSMEMVTADFEAGAWQAIREVFPHASLKGCAFHWSKAVWSHVQQLGLATTFRQWEGAHSFIKQLLALPFLPWSHIEDVFRVMEERAPANLQQLTQYVRDQWIQNPVFPIRCWSVYQFAIRTNNDVEERDVRRTSHLTQQKITAAADRYMAQEISSGAYLKICGSIYAAPFE</sequence>
<proteinExistence type="predicted"/>
<evidence type="ECO:0000313" key="1">
    <source>
        <dbReference type="EnsemblMetazoa" id="G30625.1:cds"/>
    </source>
</evidence>
<organism evidence="1 2">
    <name type="scientific">Magallana gigas</name>
    <name type="common">Pacific oyster</name>
    <name type="synonym">Crassostrea gigas</name>
    <dbReference type="NCBI Taxonomy" id="29159"/>
    <lineage>
        <taxon>Eukaryota</taxon>
        <taxon>Metazoa</taxon>
        <taxon>Spiralia</taxon>
        <taxon>Lophotrochozoa</taxon>
        <taxon>Mollusca</taxon>
        <taxon>Bivalvia</taxon>
        <taxon>Autobranchia</taxon>
        <taxon>Pteriomorphia</taxon>
        <taxon>Ostreida</taxon>
        <taxon>Ostreoidea</taxon>
        <taxon>Ostreidae</taxon>
        <taxon>Magallana</taxon>
    </lineage>
</organism>
<protein>
    <recommendedName>
        <fullName evidence="3">MULE transposase domain-containing protein</fullName>
    </recommendedName>
</protein>